<dbReference type="GO" id="GO:0000812">
    <property type="term" value="C:Swr1 complex"/>
    <property type="evidence" value="ECO:0007669"/>
    <property type="project" value="TreeGrafter"/>
</dbReference>
<evidence type="ECO:0000256" key="6">
    <source>
        <dbReference type="ARBA" id="ARBA00023163"/>
    </source>
</evidence>
<comment type="subcellular location">
    <subcellularLocation>
        <location evidence="1">Nucleus</location>
    </subcellularLocation>
</comment>
<dbReference type="RefSeq" id="XP_056037425.1">
    <property type="nucleotide sequence ID" value="XM_056181434.1"/>
</dbReference>
<dbReference type="EMBL" id="CP115612">
    <property type="protein sequence ID" value="WBW73182.1"/>
    <property type="molecule type" value="Genomic_DNA"/>
</dbReference>
<evidence type="ECO:0000256" key="2">
    <source>
        <dbReference type="ARBA" id="ARBA00006918"/>
    </source>
</evidence>
<keyword evidence="7" id="KW-0539">Nucleus</keyword>
<name>A0AAE9WDH1_9SCHI</name>
<evidence type="ECO:0000256" key="1">
    <source>
        <dbReference type="ARBA" id="ARBA00004123"/>
    </source>
</evidence>
<proteinExistence type="inferred from homology"/>
<dbReference type="Pfam" id="PF16282">
    <property type="entry name" value="SANT_DAMP1_like"/>
    <property type="match status" value="1"/>
</dbReference>
<dbReference type="GO" id="GO:0000122">
    <property type="term" value="P:negative regulation of transcription by RNA polymerase II"/>
    <property type="evidence" value="ECO:0007669"/>
    <property type="project" value="TreeGrafter"/>
</dbReference>
<evidence type="ECO:0000256" key="9">
    <source>
        <dbReference type="SAM" id="MobiDB-lite"/>
    </source>
</evidence>
<feature type="compositionally biased region" description="Polar residues" evidence="9">
    <location>
        <begin position="440"/>
        <end position="454"/>
    </location>
</feature>
<dbReference type="InterPro" id="IPR008468">
    <property type="entry name" value="DMAP1"/>
</dbReference>
<sequence length="454" mass="51624">MSGADIRDVFELPPPGAVNKQKPKSQGEKRPEGISRELFSLLGENSAPLAIYQKKFKEKPKSNQKAKNWVWHPFRNPSRGDDLALHHWVLKSEAESEAPYKFEKFNTILFIQDYTDDEYRELLEDEDWSKEETDYLFKLCREFDLRFFVIADRYQWPGKNRTLEDLKDRFYAVSRKTLTARNPINGMTAAQSSLLNSMEYNKEQEVIRKNYLVGLASRTPEEVAEEEALFIELKRIESLQSKLLSDREEVLKLLDEQKSTEDLQSFHTSAGVSGLIQDMVNARRVTKTEDPATNYSAPSSGVSSSVSTPARSFALNAPKVRYGPSPNDAKSGISWHEKLHSGCFVRSQKIPAVKASLVQKVHATMNELGVSSRLIMPTAKVSEKYVELQNTIVILLELKRQLDRFSQESDIQGRLNGSKKRPASPDTIEDGRNKKLITGSGDTSRRNVYNNDVL</sequence>
<organism evidence="11 12">
    <name type="scientific">Schizosaccharomyces osmophilus</name>
    <dbReference type="NCBI Taxonomy" id="2545709"/>
    <lineage>
        <taxon>Eukaryota</taxon>
        <taxon>Fungi</taxon>
        <taxon>Dikarya</taxon>
        <taxon>Ascomycota</taxon>
        <taxon>Taphrinomycotina</taxon>
        <taxon>Schizosaccharomycetes</taxon>
        <taxon>Schizosaccharomycetales</taxon>
        <taxon>Schizosaccharomycetaceae</taxon>
        <taxon>Schizosaccharomyces</taxon>
    </lineage>
</organism>
<evidence type="ECO:0000313" key="12">
    <source>
        <dbReference type="Proteomes" id="UP001212411"/>
    </source>
</evidence>
<comment type="function">
    <text evidence="8">Component of the SWR1 complex which mediates the ATP-dependent exchange of histone H2A for the H2A variant HZT1 leading to transcriptional regulation of selected genes by chromatin remodeling. Component of the NuA4 histone acetyltransferase complex which is involved in transcriptional activation of selected genes principally by acetylation of nucleosomal histone H4 and H2A. The NuA4 complex is also involved in DNA repair.</text>
</comment>
<evidence type="ECO:0000313" key="11">
    <source>
        <dbReference type="EMBL" id="WBW73182.1"/>
    </source>
</evidence>
<feature type="compositionally biased region" description="Basic and acidic residues" evidence="9">
    <location>
        <begin position="25"/>
        <end position="35"/>
    </location>
</feature>
<feature type="compositionally biased region" description="Basic and acidic residues" evidence="9">
    <location>
        <begin position="1"/>
        <end position="10"/>
    </location>
</feature>
<feature type="region of interest" description="Disordered" evidence="9">
    <location>
        <begin position="1"/>
        <end position="35"/>
    </location>
</feature>
<comment type="similarity">
    <text evidence="2">Belongs to the SWC4 family.</text>
</comment>
<evidence type="ECO:0000259" key="10">
    <source>
        <dbReference type="SMART" id="SM00717"/>
    </source>
</evidence>
<dbReference type="KEGG" id="som:SOMG_02643"/>
<feature type="domain" description="Myb-like" evidence="10">
    <location>
        <begin position="124"/>
        <end position="176"/>
    </location>
</feature>
<dbReference type="AlphaFoldDB" id="A0AAE9WDH1"/>
<dbReference type="GeneID" id="80876123"/>
<evidence type="ECO:0000256" key="3">
    <source>
        <dbReference type="ARBA" id="ARBA00019132"/>
    </source>
</evidence>
<accession>A0AAE9WDH1</accession>
<dbReference type="InterPro" id="IPR032563">
    <property type="entry name" value="DAMP1_SANT-like"/>
</dbReference>
<evidence type="ECO:0000256" key="4">
    <source>
        <dbReference type="ARBA" id="ARBA00022853"/>
    </source>
</evidence>
<dbReference type="PANTHER" id="PTHR12855">
    <property type="entry name" value="DNA METHYLTRANSFERASE 1-ASSOCIATED PROTEIN 1 FAMILY MEMBER"/>
    <property type="match status" value="1"/>
</dbReference>
<dbReference type="Proteomes" id="UP001212411">
    <property type="component" value="Chromosome 2"/>
</dbReference>
<keyword evidence="6" id="KW-0804">Transcription</keyword>
<keyword evidence="12" id="KW-1185">Reference proteome</keyword>
<protein>
    <recommendedName>
        <fullName evidence="3">SWR1-complex protein 4</fullName>
    </recommendedName>
</protein>
<dbReference type="InterPro" id="IPR027109">
    <property type="entry name" value="Swc4/Dmap1"/>
</dbReference>
<dbReference type="GO" id="GO:0003714">
    <property type="term" value="F:transcription corepressor activity"/>
    <property type="evidence" value="ECO:0007669"/>
    <property type="project" value="TreeGrafter"/>
</dbReference>
<evidence type="ECO:0000256" key="8">
    <source>
        <dbReference type="ARBA" id="ARBA00025264"/>
    </source>
</evidence>
<feature type="region of interest" description="Disordered" evidence="9">
    <location>
        <begin position="409"/>
        <end position="454"/>
    </location>
</feature>
<dbReference type="Gene3D" id="1.10.10.60">
    <property type="entry name" value="Homeodomain-like"/>
    <property type="match status" value="1"/>
</dbReference>
<keyword evidence="5" id="KW-0805">Transcription regulation</keyword>
<evidence type="ECO:0000256" key="5">
    <source>
        <dbReference type="ARBA" id="ARBA00023015"/>
    </source>
</evidence>
<dbReference type="GO" id="GO:0006281">
    <property type="term" value="P:DNA repair"/>
    <property type="evidence" value="ECO:0007669"/>
    <property type="project" value="InterPro"/>
</dbReference>
<gene>
    <name evidence="11" type="primary">swc4</name>
    <name evidence="11" type="ORF">SOMG_02643</name>
</gene>
<reference evidence="11 12" key="1">
    <citation type="journal article" date="2023" name="G3 (Bethesda)">
        <title>A high-quality reference genome for the fission yeast Schizosaccharomyces osmophilus.</title>
        <authorList>
            <person name="Jia G.S."/>
            <person name="Zhang W.C."/>
            <person name="Liang Y."/>
            <person name="Liu X.H."/>
            <person name="Rhind N."/>
            <person name="Pidoux A."/>
            <person name="Brysch-Herzberg M."/>
            <person name="Du L.L."/>
        </authorList>
    </citation>
    <scope>NUCLEOTIDE SEQUENCE [LARGE SCALE GENOMIC DNA]</scope>
    <source>
        <strain evidence="11 12">CBS 15793</strain>
    </source>
</reference>
<evidence type="ECO:0000256" key="7">
    <source>
        <dbReference type="ARBA" id="ARBA00023242"/>
    </source>
</evidence>
<dbReference type="GO" id="GO:0035267">
    <property type="term" value="C:NuA4 histone acetyltransferase complex"/>
    <property type="evidence" value="ECO:0007669"/>
    <property type="project" value="InterPro"/>
</dbReference>
<dbReference type="Pfam" id="PF05499">
    <property type="entry name" value="DMAP1"/>
    <property type="match status" value="1"/>
</dbReference>
<dbReference type="PANTHER" id="PTHR12855:SF10">
    <property type="entry name" value="DNA METHYLTRANSFERASE 1-ASSOCIATED PROTEIN 1"/>
    <property type="match status" value="1"/>
</dbReference>
<dbReference type="GO" id="GO:0006338">
    <property type="term" value="P:chromatin remodeling"/>
    <property type="evidence" value="ECO:0007669"/>
    <property type="project" value="InterPro"/>
</dbReference>
<dbReference type="SMART" id="SM00717">
    <property type="entry name" value="SANT"/>
    <property type="match status" value="1"/>
</dbReference>
<dbReference type="InterPro" id="IPR001005">
    <property type="entry name" value="SANT/Myb"/>
</dbReference>
<dbReference type="FunFam" id="1.10.10.60:FF:000087">
    <property type="entry name" value="DNA methyltransferase 1-associated protein 1"/>
    <property type="match status" value="1"/>
</dbReference>
<keyword evidence="4" id="KW-0156">Chromatin regulator</keyword>